<dbReference type="PANTHER" id="PTHR43787:SF11">
    <property type="entry name" value="UPF0026 PROTEIN SLR1464"/>
    <property type="match status" value="1"/>
</dbReference>
<dbReference type="SFLD" id="SFLDS00029">
    <property type="entry name" value="Radical_SAM"/>
    <property type="match status" value="1"/>
</dbReference>
<evidence type="ECO:0000256" key="4">
    <source>
        <dbReference type="ARBA" id="ARBA00022723"/>
    </source>
</evidence>
<dbReference type="GO" id="GO:0046872">
    <property type="term" value="F:metal ion binding"/>
    <property type="evidence" value="ECO:0007669"/>
    <property type="project" value="UniProtKB-KW"/>
</dbReference>
<dbReference type="CDD" id="cd01335">
    <property type="entry name" value="Radical_SAM"/>
    <property type="match status" value="1"/>
</dbReference>
<evidence type="ECO:0000256" key="5">
    <source>
        <dbReference type="ARBA" id="ARBA00023004"/>
    </source>
</evidence>
<dbReference type="GO" id="GO:0051539">
    <property type="term" value="F:4 iron, 4 sulfur cluster binding"/>
    <property type="evidence" value="ECO:0007669"/>
    <property type="project" value="UniProtKB-KW"/>
</dbReference>
<dbReference type="AlphaFoldDB" id="A0A2U9ICK7"/>
<dbReference type="SFLD" id="SFLDG01067">
    <property type="entry name" value="SPASM/twitch_domain_containing"/>
    <property type="match status" value="1"/>
</dbReference>
<dbReference type="KEGG" id="abri:DFR85_03055"/>
<reference evidence="8 9" key="1">
    <citation type="submission" date="2018-05" db="EMBL/GenBank/DDBJ databases">
        <title>Complete Genome Sequences of Extremely Thermoacidophilic, Metal-Mobilizing Type-Strain Members of the Archaeal Family Sulfolobaceae: Acidianus brierleyi DSM-1651T, Acidianus sulfidivorans DSM-18786T, Metallosphaera hakonensis DSM-7519T, and Metallosphaera prunae DSM-10039T.</title>
        <authorList>
            <person name="Counts J.A."/>
            <person name="Kelly R.M."/>
        </authorList>
    </citation>
    <scope>NUCLEOTIDE SEQUENCE [LARGE SCALE GENOMIC DNA]</scope>
    <source>
        <strain evidence="8 9">DSM 1651</strain>
    </source>
</reference>
<dbReference type="Pfam" id="PF04055">
    <property type="entry name" value="Radical_SAM"/>
    <property type="match status" value="1"/>
</dbReference>
<dbReference type="SUPFAM" id="SSF102114">
    <property type="entry name" value="Radical SAM enzymes"/>
    <property type="match status" value="1"/>
</dbReference>
<evidence type="ECO:0000313" key="9">
    <source>
        <dbReference type="Proteomes" id="UP000248044"/>
    </source>
</evidence>
<feature type="domain" description="Radical SAM core" evidence="7">
    <location>
        <begin position="12"/>
        <end position="245"/>
    </location>
</feature>
<proteinExistence type="predicted"/>
<comment type="cofactor">
    <cofactor evidence="1">
        <name>[4Fe-4S] cluster</name>
        <dbReference type="ChEBI" id="CHEBI:49883"/>
    </cofactor>
</comment>
<dbReference type="Proteomes" id="UP000248044">
    <property type="component" value="Chromosome"/>
</dbReference>
<evidence type="ECO:0000256" key="2">
    <source>
        <dbReference type="ARBA" id="ARBA00022485"/>
    </source>
</evidence>
<dbReference type="Gene3D" id="3.20.20.70">
    <property type="entry name" value="Aldolase class I"/>
    <property type="match status" value="1"/>
</dbReference>
<evidence type="ECO:0000259" key="7">
    <source>
        <dbReference type="PROSITE" id="PS51918"/>
    </source>
</evidence>
<dbReference type="SFLD" id="SFLDG01083">
    <property type="entry name" value="Uncharacterised_Radical_SAM_Su"/>
    <property type="match status" value="1"/>
</dbReference>
<dbReference type="InterPro" id="IPR007197">
    <property type="entry name" value="rSAM"/>
</dbReference>
<evidence type="ECO:0000256" key="6">
    <source>
        <dbReference type="ARBA" id="ARBA00023014"/>
    </source>
</evidence>
<dbReference type="RefSeq" id="WP_110269627.1">
    <property type="nucleotide sequence ID" value="NZ_CP029289.2"/>
</dbReference>
<keyword evidence="9" id="KW-1185">Reference proteome</keyword>
<keyword evidence="6" id="KW-0411">Iron-sulfur</keyword>
<dbReference type="InterPro" id="IPR013785">
    <property type="entry name" value="Aldolase_TIM"/>
</dbReference>
<dbReference type="PROSITE" id="PS51918">
    <property type="entry name" value="RADICAL_SAM"/>
    <property type="match status" value="1"/>
</dbReference>
<organism evidence="8 9">
    <name type="scientific">Acidianus brierleyi</name>
    <dbReference type="NCBI Taxonomy" id="41673"/>
    <lineage>
        <taxon>Archaea</taxon>
        <taxon>Thermoproteota</taxon>
        <taxon>Thermoprotei</taxon>
        <taxon>Sulfolobales</taxon>
        <taxon>Sulfolobaceae</taxon>
        <taxon>Acidianus</taxon>
    </lineage>
</organism>
<dbReference type="EMBL" id="CP029289">
    <property type="protein sequence ID" value="AWR93743.1"/>
    <property type="molecule type" value="Genomic_DNA"/>
</dbReference>
<dbReference type="InterPro" id="IPR058240">
    <property type="entry name" value="rSAM_sf"/>
</dbReference>
<dbReference type="InterPro" id="IPR006638">
    <property type="entry name" value="Elp3/MiaA/NifB-like_rSAM"/>
</dbReference>
<gene>
    <name evidence="8" type="ORF">DFR85_03055</name>
</gene>
<dbReference type="OrthoDB" id="17974at2157"/>
<keyword evidence="4" id="KW-0479">Metal-binding</keyword>
<keyword evidence="3" id="KW-0949">S-adenosyl-L-methionine</keyword>
<evidence type="ECO:0000313" key="8">
    <source>
        <dbReference type="EMBL" id="AWR93743.1"/>
    </source>
</evidence>
<keyword evidence="5" id="KW-0408">Iron</keyword>
<dbReference type="SMART" id="SM00729">
    <property type="entry name" value="Elp3"/>
    <property type="match status" value="1"/>
</dbReference>
<dbReference type="InterPro" id="IPR040084">
    <property type="entry name" value="GTPase_Obg"/>
</dbReference>
<dbReference type="GO" id="GO:0003824">
    <property type="term" value="F:catalytic activity"/>
    <property type="evidence" value="ECO:0007669"/>
    <property type="project" value="InterPro"/>
</dbReference>
<protein>
    <submittedName>
        <fullName evidence="8">Radical SAM protein</fullName>
    </submittedName>
</protein>
<evidence type="ECO:0000256" key="3">
    <source>
        <dbReference type="ARBA" id="ARBA00022691"/>
    </source>
</evidence>
<evidence type="ECO:0000256" key="1">
    <source>
        <dbReference type="ARBA" id="ARBA00001966"/>
    </source>
</evidence>
<name>A0A2U9ICK7_9CREN</name>
<sequence>MFKYVFGPVPSRRFGKSLGVNVVPLKYCNWNCVYCQLGRTNHFINSTVDFFNYEEIEEEIKIATKMYDYDYLTFIGDGEPTLYKDLGILIKWSKENQPKKVAVFTNGARLKMEEIRSYMSYADVVKVSNDAGDEKTFRIVDRPYRDIHFDDFMEGLKQFRKEFNGEIWSEVMLVKGVNDKEEELENIGRSLKAYSPDKVHIMVPTRPPAEPWATAPDSQKILEAGKILSKYVNNVYIIDYIERGEFYVDKDNPVNGILNILKIQPMTEEEIKDISFKYNVNIDNIKEKAREVVFNGIKYYVY</sequence>
<accession>A0A2U9ICK7</accession>
<dbReference type="PANTHER" id="PTHR43787">
    <property type="entry name" value="FEMO COFACTOR BIOSYNTHESIS PROTEIN NIFB-RELATED"/>
    <property type="match status" value="1"/>
</dbReference>
<keyword evidence="2" id="KW-0004">4Fe-4S</keyword>
<dbReference type="GeneID" id="36831101"/>